<organism evidence="3 4">
    <name type="scientific">Oesophagostomum dentatum</name>
    <name type="common">Nodular worm</name>
    <dbReference type="NCBI Taxonomy" id="61180"/>
    <lineage>
        <taxon>Eukaryota</taxon>
        <taxon>Metazoa</taxon>
        <taxon>Ecdysozoa</taxon>
        <taxon>Nematoda</taxon>
        <taxon>Chromadorea</taxon>
        <taxon>Rhabditida</taxon>
        <taxon>Rhabditina</taxon>
        <taxon>Rhabditomorpha</taxon>
        <taxon>Strongyloidea</taxon>
        <taxon>Strongylidae</taxon>
        <taxon>Oesophagostomum</taxon>
    </lineage>
</organism>
<keyword evidence="3" id="KW-0378">Hydrolase</keyword>
<evidence type="ECO:0000256" key="1">
    <source>
        <dbReference type="ARBA" id="ARBA00007447"/>
    </source>
</evidence>
<dbReference type="InterPro" id="IPR034164">
    <property type="entry name" value="Pepsin-like_dom"/>
</dbReference>
<accession>A0A0B1SYE0</accession>
<protein>
    <submittedName>
        <fullName evidence="3">Eukaryotic aspartyl protease</fullName>
    </submittedName>
</protein>
<dbReference type="Gene3D" id="2.40.70.10">
    <property type="entry name" value="Acid Proteases"/>
    <property type="match status" value="2"/>
</dbReference>
<reference evidence="3 4" key="1">
    <citation type="submission" date="2014-03" db="EMBL/GenBank/DDBJ databases">
        <title>Draft genome of the hookworm Oesophagostomum dentatum.</title>
        <authorList>
            <person name="Mitreva M."/>
        </authorList>
    </citation>
    <scope>NUCLEOTIDE SEQUENCE [LARGE SCALE GENOMIC DNA]</scope>
    <source>
        <strain evidence="3 4">OD-Hann</strain>
    </source>
</reference>
<gene>
    <name evidence="3" type="ORF">OESDEN_10164</name>
</gene>
<dbReference type="InterPro" id="IPR021109">
    <property type="entry name" value="Peptidase_aspartic_dom_sf"/>
</dbReference>
<dbReference type="GO" id="GO:0006508">
    <property type="term" value="P:proteolysis"/>
    <property type="evidence" value="ECO:0007669"/>
    <property type="project" value="UniProtKB-KW"/>
</dbReference>
<dbReference type="EMBL" id="KN553492">
    <property type="protein sequence ID" value="KHJ89999.1"/>
    <property type="molecule type" value="Genomic_DNA"/>
</dbReference>
<dbReference type="OrthoDB" id="5790032at2759"/>
<feature type="domain" description="Peptidase A1" evidence="2">
    <location>
        <begin position="11"/>
        <end position="330"/>
    </location>
</feature>
<dbReference type="CDD" id="cd05471">
    <property type="entry name" value="pepsin_like"/>
    <property type="match status" value="1"/>
</dbReference>
<dbReference type="GO" id="GO:0005764">
    <property type="term" value="C:lysosome"/>
    <property type="evidence" value="ECO:0007669"/>
    <property type="project" value="TreeGrafter"/>
</dbReference>
<proteinExistence type="inferred from homology"/>
<evidence type="ECO:0000313" key="3">
    <source>
        <dbReference type="EMBL" id="KHJ89999.1"/>
    </source>
</evidence>
<keyword evidence="3" id="KW-0645">Protease</keyword>
<dbReference type="SUPFAM" id="SSF50630">
    <property type="entry name" value="Acid proteases"/>
    <property type="match status" value="1"/>
</dbReference>
<dbReference type="InterPro" id="IPR001461">
    <property type="entry name" value="Aspartic_peptidase_A1"/>
</dbReference>
<evidence type="ECO:0000259" key="2">
    <source>
        <dbReference type="PROSITE" id="PS51767"/>
    </source>
</evidence>
<keyword evidence="4" id="KW-1185">Reference proteome</keyword>
<dbReference type="GO" id="GO:0004190">
    <property type="term" value="F:aspartic-type endopeptidase activity"/>
    <property type="evidence" value="ECO:0007669"/>
    <property type="project" value="InterPro"/>
</dbReference>
<dbReference type="Proteomes" id="UP000053660">
    <property type="component" value="Unassembled WGS sequence"/>
</dbReference>
<dbReference type="PANTHER" id="PTHR47966:SF45">
    <property type="entry name" value="PEPTIDASE A1 DOMAIN-CONTAINING PROTEIN"/>
    <property type="match status" value="1"/>
</dbReference>
<dbReference type="PROSITE" id="PS51767">
    <property type="entry name" value="PEPTIDASE_A1"/>
    <property type="match status" value="1"/>
</dbReference>
<dbReference type="PANTHER" id="PTHR47966">
    <property type="entry name" value="BETA-SITE APP-CLEAVING ENZYME, ISOFORM A-RELATED"/>
    <property type="match status" value="1"/>
</dbReference>
<dbReference type="PRINTS" id="PR00792">
    <property type="entry name" value="PEPSIN"/>
</dbReference>
<name>A0A0B1SYE0_OESDE</name>
<dbReference type="AlphaFoldDB" id="A0A0B1SYE0"/>
<dbReference type="InterPro" id="IPR033121">
    <property type="entry name" value="PEPTIDASE_A1"/>
</dbReference>
<sequence length="395" mass="44330">MQIYGTEDLEYVQEVAIGTPEQHFTLWIKLWETEMFVPHYNCSTLECQWKRKFVPEISETFVGIENYTQWNISRDGVKAKGYYGADVVKIGMKSNEQLILPDLMFGLAESIVYYNDTDYVTVKTKFDGFLGLLFSIRETVPSSTFFDRICRKGILDRPIFTLWLGPRSPQTGTPAGQITYGGTDDKNCNSSIAEIPLQTSHFSSVYYIYAYKMGSFGRHGHYYAIHTMDTWLRGPKDDVYRMAEVAGAKRNHTSGLFYIPCDAKFPDFEITLVSKTLSLTSDKLILKVGDGSCLFGMYPMNKTAWWYIGAPFHRQYCTIFDAAKKTLSFANVIPKELPSTEGPSSTLSSTKDIITTLTTALSSGSPSTVTPTDTSGVGSYKGSLLCELFIPCFVP</sequence>
<comment type="similarity">
    <text evidence="1">Belongs to the peptidase A1 family.</text>
</comment>
<dbReference type="Pfam" id="PF00026">
    <property type="entry name" value="Asp"/>
    <property type="match status" value="1"/>
</dbReference>
<evidence type="ECO:0000313" key="4">
    <source>
        <dbReference type="Proteomes" id="UP000053660"/>
    </source>
</evidence>